<dbReference type="OrthoDB" id="5213630at2759"/>
<dbReference type="EMBL" id="MJBS01000241">
    <property type="protein sequence ID" value="OHE90577.1"/>
    <property type="molecule type" value="Genomic_DNA"/>
</dbReference>
<proteinExistence type="predicted"/>
<accession>A0A1G4AN35</accession>
<dbReference type="STRING" id="1209926.A0A1G4AN35"/>
<dbReference type="Proteomes" id="UP000176998">
    <property type="component" value="Unassembled WGS sequence"/>
</dbReference>
<dbReference type="RefSeq" id="XP_022467754.1">
    <property type="nucleotide sequence ID" value="XM_022625735.1"/>
</dbReference>
<keyword evidence="2" id="KW-1185">Reference proteome</keyword>
<dbReference type="GeneID" id="34567245"/>
<protein>
    <submittedName>
        <fullName evidence="1">Uncharacterized protein</fullName>
    </submittedName>
</protein>
<evidence type="ECO:0000313" key="2">
    <source>
        <dbReference type="Proteomes" id="UP000176998"/>
    </source>
</evidence>
<evidence type="ECO:0000313" key="1">
    <source>
        <dbReference type="EMBL" id="OHE90577.1"/>
    </source>
</evidence>
<sequence length="309" mass="35032">MQAELEQKDAELADLRKRWKQTAKELNRLKTSQRRGLYQVTDRYLVDLASRLRYNIRNIAIQYFEGSQEIRDPRHETTESIYSRYFTQVAPDAQRRSAYLGSNRGRSSVGQAFLWQIIIVEVFGQYLWTGSKLSGAINILNDHMRQDRHPSAEFDIEACRNFQSWSAETTGMVLQTIEEKQEPEVSQFLNRVVKKIAAGIVDAILSIIDVADEDGLELEIGMILHEALALDKEVCRQVARVDWTADKTPTNFDPDTMELEGDVELGTHGQTACLVVAPGLRKRGKSSGEDFDVDELLLPMVVSCFNTGS</sequence>
<reference evidence="1 2" key="1">
    <citation type="submission" date="2016-09" db="EMBL/GenBank/DDBJ databases">
        <authorList>
            <person name="Capua I."/>
            <person name="De Benedictis P."/>
            <person name="Joannis T."/>
            <person name="Lombin L.H."/>
            <person name="Cattoli G."/>
        </authorList>
    </citation>
    <scope>NUCLEOTIDE SEQUENCE [LARGE SCALE GENOMIC DNA]</scope>
    <source>
        <strain evidence="1 2">IMI 309357</strain>
    </source>
</reference>
<dbReference type="AlphaFoldDB" id="A0A1G4AN35"/>
<organism evidence="1 2">
    <name type="scientific">Colletotrichum orchidophilum</name>
    <dbReference type="NCBI Taxonomy" id="1209926"/>
    <lineage>
        <taxon>Eukaryota</taxon>
        <taxon>Fungi</taxon>
        <taxon>Dikarya</taxon>
        <taxon>Ascomycota</taxon>
        <taxon>Pezizomycotina</taxon>
        <taxon>Sordariomycetes</taxon>
        <taxon>Hypocreomycetidae</taxon>
        <taxon>Glomerellales</taxon>
        <taxon>Glomerellaceae</taxon>
        <taxon>Colletotrichum</taxon>
    </lineage>
</organism>
<gene>
    <name evidence="1" type="ORF">CORC01_14124</name>
</gene>
<name>A0A1G4AN35_9PEZI</name>
<comment type="caution">
    <text evidence="1">The sequence shown here is derived from an EMBL/GenBank/DDBJ whole genome shotgun (WGS) entry which is preliminary data.</text>
</comment>